<dbReference type="PIRSF" id="PIRSF027386">
    <property type="entry name" value="UCP027386_ABC_sbc_TM0202"/>
    <property type="match status" value="1"/>
</dbReference>
<dbReference type="RefSeq" id="WP_111315630.1">
    <property type="nucleotide sequence ID" value="NZ_QEPW01000011.1"/>
</dbReference>
<dbReference type="EMBL" id="QEPW01000011">
    <property type="protein sequence ID" value="RDE90421.1"/>
    <property type="molecule type" value="Genomic_DNA"/>
</dbReference>
<evidence type="ECO:0000256" key="2">
    <source>
        <dbReference type="SAM" id="SignalP"/>
    </source>
</evidence>
<feature type="chain" id="PRO_5016834816" evidence="2">
    <location>
        <begin position="27"/>
        <end position="325"/>
    </location>
</feature>
<organism evidence="4 5">
    <name type="scientific">Haemophilus parainfluenzae</name>
    <dbReference type="NCBI Taxonomy" id="729"/>
    <lineage>
        <taxon>Bacteria</taxon>
        <taxon>Pseudomonadati</taxon>
        <taxon>Pseudomonadota</taxon>
        <taxon>Gammaproteobacteria</taxon>
        <taxon>Pasteurellales</taxon>
        <taxon>Pasteurellaceae</taxon>
        <taxon>Haemophilus</taxon>
    </lineage>
</organism>
<dbReference type="InterPro" id="IPR019546">
    <property type="entry name" value="TAT_signal_bac_arc"/>
</dbReference>
<evidence type="ECO:0000313" key="4">
    <source>
        <dbReference type="EMBL" id="RDE90421.1"/>
    </source>
</evidence>
<dbReference type="PANTHER" id="PTHR30024">
    <property type="entry name" value="ALIPHATIC SULFONATES-BINDING PROTEIN-RELATED"/>
    <property type="match status" value="1"/>
</dbReference>
<dbReference type="Gene3D" id="3.40.190.10">
    <property type="entry name" value="Periplasmic binding protein-like II"/>
    <property type="match status" value="2"/>
</dbReference>
<name>A0A369Z387_HAEPA</name>
<dbReference type="SUPFAM" id="SSF53850">
    <property type="entry name" value="Periplasmic binding protein-like II"/>
    <property type="match status" value="1"/>
</dbReference>
<gene>
    <name evidence="4" type="ORF">DPV87_06905</name>
</gene>
<dbReference type="InterPro" id="IPR006311">
    <property type="entry name" value="TAT_signal"/>
</dbReference>
<keyword evidence="1 2" id="KW-0732">Signal</keyword>
<accession>A0A369Z387</accession>
<dbReference type="InterPro" id="IPR027024">
    <property type="entry name" value="UCP027386_ABC_sbc_TM0202"/>
</dbReference>
<feature type="signal peptide" evidence="2">
    <location>
        <begin position="1"/>
        <end position="26"/>
    </location>
</feature>
<sequence length="325" mass="35292">MTMNRRDFLRMSAALTAAGMSPSLFAATKEQFTIYGAPAMPSVTIAVAAAQGKLAKQADVSLEIWRSPDQLRAGVASGQFKVMMSPSNVGVNLRNQGQQVGMVNILTNGITQLMCKGGAITSPQELVGKKILVPFKNDMPDIVLQALLKKLNIDINKVDITYAATPTEAIGLFLLKDFHAAILPEPMASAVVLKAKIVGTEIVRGFDLVKEWGQAFNTKPLIPMAGIIANEEYFHAHKAQFDLLHQDLSDALNWVMANRKSAAEIGANYLPAPEAAIEMGLDGARLTVTKASELKNEIMQFYETLMEFNPKLLGGKLPDDKFFLA</sequence>
<dbReference type="AlphaFoldDB" id="A0A369Z387"/>
<comment type="caution">
    <text evidence="4">The sequence shown here is derived from an EMBL/GenBank/DDBJ whole genome shotgun (WGS) entry which is preliminary data.</text>
</comment>
<dbReference type="Pfam" id="PF10518">
    <property type="entry name" value="TAT_signal"/>
    <property type="match status" value="1"/>
</dbReference>
<dbReference type="PANTHER" id="PTHR30024:SF46">
    <property type="entry name" value="ABC TRANSPORTER, SUBSTRATE-BINDING LIPOPROTEIN"/>
    <property type="match status" value="1"/>
</dbReference>
<feature type="domain" description="SsuA/THI5-like" evidence="3">
    <location>
        <begin position="55"/>
        <end position="256"/>
    </location>
</feature>
<evidence type="ECO:0000313" key="5">
    <source>
        <dbReference type="Proteomes" id="UP000253910"/>
    </source>
</evidence>
<proteinExistence type="predicted"/>
<reference evidence="4 5" key="1">
    <citation type="submission" date="2018-05" db="EMBL/GenBank/DDBJ databases">
        <title>Draft Genome Sequences for a Diverse set of 7 Haemophilus Species.</title>
        <authorList>
            <person name="Nichols M."/>
            <person name="Topaz N."/>
            <person name="Wang X."/>
            <person name="Wang X."/>
            <person name="Boxrud D."/>
        </authorList>
    </citation>
    <scope>NUCLEOTIDE SEQUENCE [LARGE SCALE GENOMIC DNA]</scope>
    <source>
        <strain evidence="4 5">C2008001710</strain>
    </source>
</reference>
<protein>
    <submittedName>
        <fullName evidence="4">ABC transporter substrate-binding protein</fullName>
    </submittedName>
</protein>
<dbReference type="InterPro" id="IPR015168">
    <property type="entry name" value="SsuA/THI5"/>
</dbReference>
<dbReference type="Pfam" id="PF09084">
    <property type="entry name" value="NMT1"/>
    <property type="match status" value="1"/>
</dbReference>
<dbReference type="PROSITE" id="PS51318">
    <property type="entry name" value="TAT"/>
    <property type="match status" value="1"/>
</dbReference>
<evidence type="ECO:0000256" key="1">
    <source>
        <dbReference type="ARBA" id="ARBA00022729"/>
    </source>
</evidence>
<dbReference type="Proteomes" id="UP000253910">
    <property type="component" value="Unassembled WGS sequence"/>
</dbReference>
<evidence type="ECO:0000259" key="3">
    <source>
        <dbReference type="Pfam" id="PF09084"/>
    </source>
</evidence>